<evidence type="ECO:0000313" key="3">
    <source>
        <dbReference type="Proteomes" id="UP000712080"/>
    </source>
</evidence>
<dbReference type="PROSITE" id="PS51257">
    <property type="entry name" value="PROKAR_LIPOPROTEIN"/>
    <property type="match status" value="1"/>
</dbReference>
<protein>
    <recommendedName>
        <fullName evidence="4">DUF4595 domain-containing protein</fullName>
    </recommendedName>
</protein>
<accession>A0A972JH33</accession>
<dbReference type="NCBIfam" id="TIGR01643">
    <property type="entry name" value="YD_repeat_2x"/>
    <property type="match status" value="1"/>
</dbReference>
<dbReference type="RefSeq" id="WP_169525707.1">
    <property type="nucleotide sequence ID" value="NZ_JAAMPU010000095.1"/>
</dbReference>
<keyword evidence="3" id="KW-1185">Reference proteome</keyword>
<dbReference type="InterPro" id="IPR006530">
    <property type="entry name" value="YD"/>
</dbReference>
<feature type="chain" id="PRO_5036734535" description="DUF4595 domain-containing protein" evidence="1">
    <location>
        <begin position="20"/>
        <end position="299"/>
    </location>
</feature>
<reference evidence="2" key="1">
    <citation type="submission" date="2020-02" db="EMBL/GenBank/DDBJ databases">
        <title>Flavobacterium sp. genome.</title>
        <authorList>
            <person name="Jung H.S."/>
            <person name="Baek J.H."/>
            <person name="Jeon C.O."/>
        </authorList>
    </citation>
    <scope>NUCLEOTIDE SEQUENCE</scope>
    <source>
        <strain evidence="2">SE-s28</strain>
    </source>
</reference>
<organism evidence="2 3">
    <name type="scientific">Flavobacterium silvaticum</name>
    <dbReference type="NCBI Taxonomy" id="1852020"/>
    <lineage>
        <taxon>Bacteria</taxon>
        <taxon>Pseudomonadati</taxon>
        <taxon>Bacteroidota</taxon>
        <taxon>Flavobacteriia</taxon>
        <taxon>Flavobacteriales</taxon>
        <taxon>Flavobacteriaceae</taxon>
        <taxon>Flavobacterium</taxon>
    </lineage>
</organism>
<proteinExistence type="predicted"/>
<dbReference type="EMBL" id="JAAMPU010000095">
    <property type="protein sequence ID" value="NMH26698.1"/>
    <property type="molecule type" value="Genomic_DNA"/>
</dbReference>
<comment type="caution">
    <text evidence="2">The sequence shown here is derived from an EMBL/GenBank/DDBJ whole genome shotgun (WGS) entry which is preliminary data.</text>
</comment>
<dbReference type="AlphaFoldDB" id="A0A972JH33"/>
<keyword evidence="1" id="KW-0732">Signal</keyword>
<feature type="signal peptide" evidence="1">
    <location>
        <begin position="1"/>
        <end position="19"/>
    </location>
</feature>
<sequence>MKIKFLPILGILLFLAACSEDNSNEEPATFNLTHYKETRSYTFQGVDYQNIRDVQIEGNKIQSYTYESFTDGISQGLISEDDYTYNGDGRVIAKINSDSDSRQYYYDSQQRVIGISAVIGGTEAYVRFVYLPDGIVYNERINAPYDDSNAHISSRCIIKLDDEGHVIWAGVDPDKNGIADSVRNYVYSGQDLSQVVFPDGSVSNFVYGTAKNSMLFLTLQSYGHDMYNLINAPLWAQGNEEHIRDIMDSEHLLVDTDTDSSMLELFENNFVQKITKYEYHEWTGEPVTVITSTTEFFTD</sequence>
<gene>
    <name evidence="2" type="ORF">G6047_01535</name>
</gene>
<evidence type="ECO:0008006" key="4">
    <source>
        <dbReference type="Google" id="ProtNLM"/>
    </source>
</evidence>
<evidence type="ECO:0000256" key="1">
    <source>
        <dbReference type="SAM" id="SignalP"/>
    </source>
</evidence>
<dbReference type="Proteomes" id="UP000712080">
    <property type="component" value="Unassembled WGS sequence"/>
</dbReference>
<name>A0A972JH33_9FLAO</name>
<evidence type="ECO:0000313" key="2">
    <source>
        <dbReference type="EMBL" id="NMH26698.1"/>
    </source>
</evidence>